<dbReference type="RefSeq" id="WP_094004875.1">
    <property type="nucleotide sequence ID" value="NZ_CP091196.1"/>
</dbReference>
<organism evidence="1 2">
    <name type="scientific">Amycolatopsis thermalba</name>
    <dbReference type="NCBI Taxonomy" id="944492"/>
    <lineage>
        <taxon>Bacteria</taxon>
        <taxon>Bacillati</taxon>
        <taxon>Actinomycetota</taxon>
        <taxon>Actinomycetes</taxon>
        <taxon>Pseudonocardiales</taxon>
        <taxon>Pseudonocardiaceae</taxon>
        <taxon>Amycolatopsis</taxon>
    </lineage>
</organism>
<reference evidence="1" key="1">
    <citation type="submission" date="2022-01" db="EMBL/GenBank/DDBJ databases">
        <title>PSI-footprinting approach for the identification of protein synthesis inhibitor producers.</title>
        <authorList>
            <person name="Handel F."/>
            <person name="Kulik A."/>
            <person name="Wex K.W."/>
            <person name="Berscheid A."/>
            <person name="Saur J.S."/>
            <person name="Winkler A."/>
            <person name="Wibberg D."/>
            <person name="Kalinowski J."/>
            <person name="Broetz-Oesterhelt H."/>
            <person name="Mast Y."/>
        </authorList>
    </citation>
    <scope>NUCLEOTIDE SEQUENCE</scope>
    <source>
        <strain evidence="1">KNN 49.3e</strain>
    </source>
</reference>
<dbReference type="EMBL" id="CP091196">
    <property type="protein sequence ID" value="UQS23625.1"/>
    <property type="molecule type" value="Genomic_DNA"/>
</dbReference>
<proteinExistence type="predicted"/>
<protein>
    <submittedName>
        <fullName evidence="1">Uncharacterized protein</fullName>
    </submittedName>
</protein>
<accession>A0ABY4NUA3</accession>
<evidence type="ECO:0000313" key="1">
    <source>
        <dbReference type="EMBL" id="UQS23625.1"/>
    </source>
</evidence>
<keyword evidence="2" id="KW-1185">Reference proteome</keyword>
<gene>
    <name evidence="1" type="ORF">L1857_12705</name>
</gene>
<sequence length="71" mass="7486">MSPVRSVLLRGTGLPVLADPLTGEVNHQLVRSMLVAPIVALPGQWLVPPPAGRCLPPWAAVVGAVRRTGSW</sequence>
<evidence type="ECO:0000313" key="2">
    <source>
        <dbReference type="Proteomes" id="UP000830158"/>
    </source>
</evidence>
<name>A0ABY4NUA3_9PSEU</name>
<dbReference type="Proteomes" id="UP000830158">
    <property type="component" value="Chromosome"/>
</dbReference>